<feature type="transmembrane region" description="Helical" evidence="1">
    <location>
        <begin position="12"/>
        <end position="32"/>
    </location>
</feature>
<proteinExistence type="predicted"/>
<accession>A0A6M2DWM0</accession>
<reference evidence="2" key="1">
    <citation type="submission" date="2020-03" db="EMBL/GenBank/DDBJ databases">
        <title>Transcriptomic Profiling of the Digestive Tract of the Rat Flea, Xenopsylla cheopis, Following Blood Feeding and Infection with Yersinia pestis.</title>
        <authorList>
            <person name="Bland D.M."/>
            <person name="Martens C.A."/>
            <person name="Virtaneva K."/>
            <person name="Kanakabandi K."/>
            <person name="Long D."/>
            <person name="Rosenke R."/>
            <person name="Saturday G.A."/>
            <person name="Hoyt F.H."/>
            <person name="Bruno D.P."/>
            <person name="Ribeiro J.M.C."/>
            <person name="Hinnebusch J."/>
        </authorList>
    </citation>
    <scope>NUCLEOTIDE SEQUENCE</scope>
</reference>
<keyword evidence="1" id="KW-0812">Transmembrane</keyword>
<dbReference type="AlphaFoldDB" id="A0A6M2DWM0"/>
<keyword evidence="1" id="KW-0472">Membrane</keyword>
<name>A0A6M2DWM0_XENCH</name>
<organism evidence="2">
    <name type="scientific">Xenopsylla cheopis</name>
    <name type="common">Oriental rat flea</name>
    <name type="synonym">Pulex cheopis</name>
    <dbReference type="NCBI Taxonomy" id="163159"/>
    <lineage>
        <taxon>Eukaryota</taxon>
        <taxon>Metazoa</taxon>
        <taxon>Ecdysozoa</taxon>
        <taxon>Arthropoda</taxon>
        <taxon>Hexapoda</taxon>
        <taxon>Insecta</taxon>
        <taxon>Pterygota</taxon>
        <taxon>Neoptera</taxon>
        <taxon>Endopterygota</taxon>
        <taxon>Siphonaptera</taxon>
        <taxon>Pulicidae</taxon>
        <taxon>Xenopsyllinae</taxon>
        <taxon>Xenopsylla</taxon>
    </lineage>
</organism>
<dbReference type="EMBL" id="GIIL01006767">
    <property type="protein sequence ID" value="NOV50493.1"/>
    <property type="molecule type" value="Transcribed_RNA"/>
</dbReference>
<evidence type="ECO:0000256" key="1">
    <source>
        <dbReference type="SAM" id="Phobius"/>
    </source>
</evidence>
<feature type="transmembrane region" description="Helical" evidence="1">
    <location>
        <begin position="44"/>
        <end position="63"/>
    </location>
</feature>
<keyword evidence="1" id="KW-1133">Transmembrane helix</keyword>
<evidence type="ECO:0000313" key="2">
    <source>
        <dbReference type="EMBL" id="NOV50493.1"/>
    </source>
</evidence>
<protein>
    <submittedName>
        <fullName evidence="2">Putative product</fullName>
    </submittedName>
</protein>
<sequence>MRKPVEFLHVGNYTLFSSIFVFLPFITSALGIKKQQFSFALNKLYIIIPQNVCSTIYSFLWRVDLISS</sequence>